<dbReference type="Proteomes" id="UP001212997">
    <property type="component" value="Unassembled WGS sequence"/>
</dbReference>
<dbReference type="AlphaFoldDB" id="A0AAD5UUR4"/>
<sequence length="359" mass="41554">MATPQLGQYVRMLDIDAGGKHSDWFYRVHWVLPQRLPSLIHVTYARLPVLHSSFFILPCRFDKIISLEFRISEEQSFREVVRILNRFTKLQKLVIKGYKAGSFFCRDLHDQEGLLSVDICGVSRYTPTSVDDVCHWLTKKLPPRSLNWLTLRLDNRYTSSRYVRELLVMHSETMKRLEITIGLFDLKKRPNDLGIEDMCSVLPSTNLEEFSITFEDKFAKPQVLALLVTSFLSSLPRSICRIALGHASWGKMLGSLPLVADSPIGRFWSAIDSTLANPIFSKLTHVELHFSNFSLRPFKQELVELQQGGIFQKLFQRSKIHDRGILWYSRSDFTLSVLAPTDPQNWVHQDCVFKSPFRF</sequence>
<keyword evidence="2" id="KW-1185">Reference proteome</keyword>
<dbReference type="EMBL" id="JANAWD010000520">
    <property type="protein sequence ID" value="KAJ3478331.1"/>
    <property type="molecule type" value="Genomic_DNA"/>
</dbReference>
<name>A0AAD5UUR4_9APHY</name>
<evidence type="ECO:0000313" key="2">
    <source>
        <dbReference type="Proteomes" id="UP001212997"/>
    </source>
</evidence>
<reference evidence="1" key="1">
    <citation type="submission" date="2022-07" db="EMBL/GenBank/DDBJ databases">
        <title>Genome Sequence of Physisporinus lineatus.</title>
        <authorList>
            <person name="Buettner E."/>
        </authorList>
    </citation>
    <scope>NUCLEOTIDE SEQUENCE</scope>
    <source>
        <strain evidence="1">VT162</strain>
    </source>
</reference>
<accession>A0AAD5UUR4</accession>
<comment type="caution">
    <text evidence="1">The sequence shown here is derived from an EMBL/GenBank/DDBJ whole genome shotgun (WGS) entry which is preliminary data.</text>
</comment>
<evidence type="ECO:0000313" key="1">
    <source>
        <dbReference type="EMBL" id="KAJ3478331.1"/>
    </source>
</evidence>
<gene>
    <name evidence="1" type="ORF">NLI96_g9834</name>
</gene>
<organism evidence="1 2">
    <name type="scientific">Meripilus lineatus</name>
    <dbReference type="NCBI Taxonomy" id="2056292"/>
    <lineage>
        <taxon>Eukaryota</taxon>
        <taxon>Fungi</taxon>
        <taxon>Dikarya</taxon>
        <taxon>Basidiomycota</taxon>
        <taxon>Agaricomycotina</taxon>
        <taxon>Agaricomycetes</taxon>
        <taxon>Polyporales</taxon>
        <taxon>Meripilaceae</taxon>
        <taxon>Meripilus</taxon>
    </lineage>
</organism>
<proteinExistence type="predicted"/>
<protein>
    <submittedName>
        <fullName evidence="1">Uncharacterized protein</fullName>
    </submittedName>
</protein>